<dbReference type="AlphaFoldDB" id="A0AAD7EN93"/>
<comment type="caution">
    <text evidence="2">The sequence shown here is derived from an EMBL/GenBank/DDBJ whole genome shotgun (WGS) entry which is preliminary data.</text>
</comment>
<protein>
    <submittedName>
        <fullName evidence="2">Uncharacterized protein</fullName>
    </submittedName>
</protein>
<proteinExistence type="predicted"/>
<evidence type="ECO:0000256" key="1">
    <source>
        <dbReference type="SAM" id="MobiDB-lite"/>
    </source>
</evidence>
<dbReference type="PANTHER" id="PTHR31912">
    <property type="entry name" value="IP13529P"/>
    <property type="match status" value="1"/>
</dbReference>
<evidence type="ECO:0000313" key="3">
    <source>
        <dbReference type="Proteomes" id="UP001218218"/>
    </source>
</evidence>
<dbReference type="Proteomes" id="UP001218218">
    <property type="component" value="Unassembled WGS sequence"/>
</dbReference>
<organism evidence="2 3">
    <name type="scientific">Mycena albidolilacea</name>
    <dbReference type="NCBI Taxonomy" id="1033008"/>
    <lineage>
        <taxon>Eukaryota</taxon>
        <taxon>Fungi</taxon>
        <taxon>Dikarya</taxon>
        <taxon>Basidiomycota</taxon>
        <taxon>Agaricomycotina</taxon>
        <taxon>Agaricomycetes</taxon>
        <taxon>Agaricomycetidae</taxon>
        <taxon>Agaricales</taxon>
        <taxon>Marasmiineae</taxon>
        <taxon>Mycenaceae</taxon>
        <taxon>Mycena</taxon>
    </lineage>
</organism>
<keyword evidence="3" id="KW-1185">Reference proteome</keyword>
<feature type="compositionally biased region" description="Basic and acidic residues" evidence="1">
    <location>
        <begin position="1033"/>
        <end position="1052"/>
    </location>
</feature>
<evidence type="ECO:0000313" key="2">
    <source>
        <dbReference type="EMBL" id="KAJ7339085.1"/>
    </source>
</evidence>
<dbReference type="EMBL" id="JARIHO010000028">
    <property type="protein sequence ID" value="KAJ7339085.1"/>
    <property type="molecule type" value="Genomic_DNA"/>
</dbReference>
<reference evidence="2" key="1">
    <citation type="submission" date="2023-03" db="EMBL/GenBank/DDBJ databases">
        <title>Massive genome expansion in bonnet fungi (Mycena s.s.) driven by repeated elements and novel gene families across ecological guilds.</title>
        <authorList>
            <consortium name="Lawrence Berkeley National Laboratory"/>
            <person name="Harder C.B."/>
            <person name="Miyauchi S."/>
            <person name="Viragh M."/>
            <person name="Kuo A."/>
            <person name="Thoen E."/>
            <person name="Andreopoulos B."/>
            <person name="Lu D."/>
            <person name="Skrede I."/>
            <person name="Drula E."/>
            <person name="Henrissat B."/>
            <person name="Morin E."/>
            <person name="Kohler A."/>
            <person name="Barry K."/>
            <person name="LaButti K."/>
            <person name="Morin E."/>
            <person name="Salamov A."/>
            <person name="Lipzen A."/>
            <person name="Mereny Z."/>
            <person name="Hegedus B."/>
            <person name="Baldrian P."/>
            <person name="Stursova M."/>
            <person name="Weitz H."/>
            <person name="Taylor A."/>
            <person name="Grigoriev I.V."/>
            <person name="Nagy L.G."/>
            <person name="Martin F."/>
            <person name="Kauserud H."/>
        </authorList>
    </citation>
    <scope>NUCLEOTIDE SEQUENCE</scope>
    <source>
        <strain evidence="2">CBHHK002</strain>
    </source>
</reference>
<name>A0AAD7EN93_9AGAR</name>
<gene>
    <name evidence="2" type="ORF">DFH08DRAFT_915769</name>
</gene>
<sequence>MNLPECFDDFNNNFYEEALSALARPLENPFSGTVAYGGDILDSNGHQVMFSAGEVPVDHSAEGVWKAMQDLEYVDYTTFADMTPTMADLFDKTDDCTVSDAVRAMAAMECRTPDVPSFYALRKLQKKLTEDVGLKPRHHTSSLNNQFYMNHPNDLIRLDFSNPLVREHLHFYPESTTTISESWQAGKYVNEIADDDLSPMWANWEGASYRHFYVKELAQCINGKYIVPLKWIVYKKQVHCDAYLVMREVKLRFSAIQATITGVQNAFKPHTPHPIRAIACRKPVFVLRIMPWADDVSGNRSKQYNAHMNMYLANLNLPHKLLSQEYFVRFCATSQHASSLEQFDALAGDCKDDSWSLTYDCKLQQEILFRIGIHLLPADNPQQAETTSTAGSSATFWCREDDSGGSASHRETDEGYHALYSSGKTRKPEETVKKIKEQIRAACLGIAAAVEQLQTDSGVKDQISVHWIGLLIDKAREIQKQRIFNHETRDPRLGDAKIVGDARKAIKQGLIETIREELYTWVIMQPPERYEKLDQETRDQPELRLGDHYNVLLRLRSLDPHRNSPCEILHTILLGEDKYVWHETTKVWNDEQGALFAARLQSASLDGLNIPSLRSKYMVQYKKSLIGKHYKALQQLGIFQLDATLCSQEVFELWKANGVLGALLWFPEIKDMDQYLADLKVAIDNVLDRWAVVDPSQITQKYKLHVLPHLPEAVRRFGPSILFATEIFECWNSVFRLCSVLSNHQAPSLDIATTLADMEHFKHQVSGGWWKPIDGDWTQAGSEIQNFLTANRQLQRRLGWAPHDLIKPGTVKVLSKAKQQQPASWKTALGSSWNDELTQPINHSNTNWIGCKFVAARSEDPCYPGSWVTAGRIVKILVPEHTLEAAVVIQPFTISNTTDPLYDMPVLIKTGKTIVVKPEYLLFKFNAQHDCLHFSCPLVHSVGPQQERSESRLTQKLTAHKDDSRFLVNTHGLHNAHLVREALPRHLTAPKPCFADCRAKHSEFAAFLREVGPEKRALGQAKGQATKAKRKQDKADKVSGAKGRAGEPTDIT</sequence>
<feature type="region of interest" description="Disordered" evidence="1">
    <location>
        <begin position="402"/>
        <end position="423"/>
    </location>
</feature>
<accession>A0AAD7EN93</accession>
<dbReference type="PANTHER" id="PTHR31912:SF34">
    <property type="entry name" value="NOTOCHORD-RELATED PROTEIN"/>
    <property type="match status" value="1"/>
</dbReference>
<feature type="region of interest" description="Disordered" evidence="1">
    <location>
        <begin position="1015"/>
        <end position="1052"/>
    </location>
</feature>
<feature type="compositionally biased region" description="Basic and acidic residues" evidence="1">
    <location>
        <begin position="402"/>
        <end position="416"/>
    </location>
</feature>